<evidence type="ECO:0000256" key="1">
    <source>
        <dbReference type="ARBA" id="ARBA00022679"/>
    </source>
</evidence>
<evidence type="ECO:0000259" key="2">
    <source>
        <dbReference type="PROSITE" id="PS51186"/>
    </source>
</evidence>
<dbReference type="Proteomes" id="UP001595637">
    <property type="component" value="Unassembled WGS sequence"/>
</dbReference>
<comment type="caution">
    <text evidence="3">The sequence shown here is derived from an EMBL/GenBank/DDBJ whole genome shotgun (WGS) entry which is preliminary data.</text>
</comment>
<dbReference type="Gene3D" id="3.40.630.30">
    <property type="match status" value="1"/>
</dbReference>
<dbReference type="PROSITE" id="PS51186">
    <property type="entry name" value="GNAT"/>
    <property type="match status" value="1"/>
</dbReference>
<dbReference type="InterPro" id="IPR050769">
    <property type="entry name" value="NAT_camello-type"/>
</dbReference>
<dbReference type="GO" id="GO:0016746">
    <property type="term" value="F:acyltransferase activity"/>
    <property type="evidence" value="ECO:0007669"/>
    <property type="project" value="UniProtKB-KW"/>
</dbReference>
<dbReference type="EMBL" id="JBHRVQ010000001">
    <property type="protein sequence ID" value="MFC3387959.1"/>
    <property type="molecule type" value="Genomic_DNA"/>
</dbReference>
<feature type="domain" description="N-acetyltransferase" evidence="2">
    <location>
        <begin position="5"/>
        <end position="166"/>
    </location>
</feature>
<dbReference type="CDD" id="cd04301">
    <property type="entry name" value="NAT_SF"/>
    <property type="match status" value="1"/>
</dbReference>
<dbReference type="InterPro" id="IPR016181">
    <property type="entry name" value="Acyl_CoA_acyltransferase"/>
</dbReference>
<dbReference type="PANTHER" id="PTHR13947:SF37">
    <property type="entry name" value="LD18367P"/>
    <property type="match status" value="1"/>
</dbReference>
<accession>A0ABV7N2Z2</accession>
<organism evidence="3 4">
    <name type="scientific">Salinicoccus sesuvii</name>
    <dbReference type="NCBI Taxonomy" id="868281"/>
    <lineage>
        <taxon>Bacteria</taxon>
        <taxon>Bacillati</taxon>
        <taxon>Bacillota</taxon>
        <taxon>Bacilli</taxon>
        <taxon>Bacillales</taxon>
        <taxon>Staphylococcaceae</taxon>
        <taxon>Salinicoccus</taxon>
    </lineage>
</organism>
<name>A0ABV7N2Z2_9STAP</name>
<evidence type="ECO:0000313" key="3">
    <source>
        <dbReference type="EMBL" id="MFC3387959.1"/>
    </source>
</evidence>
<dbReference type="Pfam" id="PF00583">
    <property type="entry name" value="Acetyltransf_1"/>
    <property type="match status" value="1"/>
</dbReference>
<sequence length="166" mass="19101">MTSTVLIRRPQPEDAADIARICRFGWQQTVEGMLSESHQQQTIGFWYTENKVRQDIGRGHYSFVAAIDVYVVGVIGGGKASNSSAEIHVFYVDDMYRYQGIGSRLLDYMTQHQRNKGFREQWVSVQEGNTHGQPFYESRGFEYMGRKIRTTGTGETQVSNRYKRTL</sequence>
<dbReference type="SUPFAM" id="SSF55729">
    <property type="entry name" value="Acyl-CoA N-acyltransferases (Nat)"/>
    <property type="match status" value="1"/>
</dbReference>
<keyword evidence="4" id="KW-1185">Reference proteome</keyword>
<dbReference type="EC" id="2.3.-.-" evidence="3"/>
<protein>
    <submittedName>
        <fullName evidence="3">GNAT family N-acetyltransferase</fullName>
        <ecNumber evidence="3">2.3.-.-</ecNumber>
    </submittedName>
</protein>
<keyword evidence="3" id="KW-0012">Acyltransferase</keyword>
<proteinExistence type="predicted"/>
<dbReference type="RefSeq" id="WP_380652690.1">
    <property type="nucleotide sequence ID" value="NZ_JBHRVQ010000001.1"/>
</dbReference>
<dbReference type="PANTHER" id="PTHR13947">
    <property type="entry name" value="GNAT FAMILY N-ACETYLTRANSFERASE"/>
    <property type="match status" value="1"/>
</dbReference>
<reference evidence="4" key="1">
    <citation type="journal article" date="2019" name="Int. J. Syst. Evol. Microbiol.">
        <title>The Global Catalogue of Microorganisms (GCM) 10K type strain sequencing project: providing services to taxonomists for standard genome sequencing and annotation.</title>
        <authorList>
            <consortium name="The Broad Institute Genomics Platform"/>
            <consortium name="The Broad Institute Genome Sequencing Center for Infectious Disease"/>
            <person name="Wu L."/>
            <person name="Ma J."/>
        </authorList>
    </citation>
    <scope>NUCLEOTIDE SEQUENCE [LARGE SCALE GENOMIC DNA]</scope>
    <source>
        <strain evidence="4">CCM 7756</strain>
    </source>
</reference>
<evidence type="ECO:0000313" key="4">
    <source>
        <dbReference type="Proteomes" id="UP001595637"/>
    </source>
</evidence>
<keyword evidence="1 3" id="KW-0808">Transferase</keyword>
<dbReference type="InterPro" id="IPR000182">
    <property type="entry name" value="GNAT_dom"/>
</dbReference>
<gene>
    <name evidence="3" type="ORF">ACFOEO_05005</name>
</gene>